<evidence type="ECO:0000259" key="3">
    <source>
        <dbReference type="Pfam" id="PF08541"/>
    </source>
</evidence>
<dbReference type="EMBL" id="FNJN01000003">
    <property type="protein sequence ID" value="SDO96708.1"/>
    <property type="molecule type" value="Genomic_DNA"/>
</dbReference>
<gene>
    <name evidence="5" type="ORF">SAMN04487788_1575</name>
</gene>
<organism evidence="5 6">
    <name type="scientific">Microbacterium testaceum (strain StLB037)</name>
    <dbReference type="NCBI Taxonomy" id="979556"/>
    <lineage>
        <taxon>Bacteria</taxon>
        <taxon>Bacillati</taxon>
        <taxon>Actinomycetota</taxon>
        <taxon>Actinomycetes</taxon>
        <taxon>Micrococcales</taxon>
        <taxon>Microbacteriaceae</taxon>
        <taxon>Microbacterium</taxon>
    </lineage>
</organism>
<dbReference type="GO" id="GO:0004315">
    <property type="term" value="F:3-oxoacyl-[acyl-carrier-protein] synthase activity"/>
    <property type="evidence" value="ECO:0007669"/>
    <property type="project" value="InterPro"/>
</dbReference>
<keyword evidence="1" id="KW-0808">Transferase</keyword>
<dbReference type="AlphaFoldDB" id="A0A1H0NW07"/>
<dbReference type="GO" id="GO:0006633">
    <property type="term" value="P:fatty acid biosynthetic process"/>
    <property type="evidence" value="ECO:0007669"/>
    <property type="project" value="InterPro"/>
</dbReference>
<evidence type="ECO:0000313" key="5">
    <source>
        <dbReference type="EMBL" id="SDO96708.1"/>
    </source>
</evidence>
<dbReference type="Proteomes" id="UP000186456">
    <property type="component" value="Unassembled WGS sequence"/>
</dbReference>
<dbReference type="PANTHER" id="PTHR34069:SF2">
    <property type="entry name" value="BETA-KETOACYL-[ACYL-CARRIER-PROTEIN] SYNTHASE III"/>
    <property type="match status" value="1"/>
</dbReference>
<sequence>MPQHRPTGRSPQLRPCRLAGWGTYLPDRVVTFGEQKRHRIPDGMSQLDMLAAAAEDALRRAGLRADDIDCIIAACAAGVQPIPCTAALVMERVAPHAGAAAFDVNSTCTSFITAVDIASRYLAAGDYERVLIVSGDVGTRFLDAGQRESFELFSDAAAAVVLTRGVDGESDAAAPGVLGSLQQTWPEHAHDTELRGGLSLHPAQSYADGDPSDYVFAMDGRRALLGMLAVLPDFFARFFERVNLRLDEIDLVVPHQASRALSIAMRRIGIPRDAYIDRVAEFGNMVSSSVPFMLATSLDEGRIGPGDTVVLCGTAAGLTANALALRL</sequence>
<dbReference type="CDD" id="cd00830">
    <property type="entry name" value="KAS_III"/>
    <property type="match status" value="1"/>
</dbReference>
<proteinExistence type="predicted"/>
<feature type="domain" description="Beta-ketoacyl-[acyl-carrier-protein] synthase III C-terminal" evidence="3">
    <location>
        <begin position="240"/>
        <end position="326"/>
    </location>
</feature>
<dbReference type="SUPFAM" id="SSF53901">
    <property type="entry name" value="Thiolase-like"/>
    <property type="match status" value="1"/>
</dbReference>
<evidence type="ECO:0000259" key="4">
    <source>
        <dbReference type="Pfam" id="PF08545"/>
    </source>
</evidence>
<dbReference type="Pfam" id="PF08541">
    <property type="entry name" value="ACP_syn_III_C"/>
    <property type="match status" value="1"/>
</dbReference>
<dbReference type="GO" id="GO:0044550">
    <property type="term" value="P:secondary metabolite biosynthetic process"/>
    <property type="evidence" value="ECO:0007669"/>
    <property type="project" value="TreeGrafter"/>
</dbReference>
<keyword evidence="2" id="KW-0012">Acyltransferase</keyword>
<reference evidence="5 6" key="1">
    <citation type="submission" date="2016-10" db="EMBL/GenBank/DDBJ databases">
        <authorList>
            <person name="de Groot N.N."/>
        </authorList>
    </citation>
    <scope>NUCLEOTIDE SEQUENCE [LARGE SCALE GENOMIC DNA]</scope>
    <source>
        <strain evidence="5 6">StLB037</strain>
    </source>
</reference>
<name>A0A1H0NW07_MICTS</name>
<dbReference type="InterPro" id="IPR016039">
    <property type="entry name" value="Thiolase-like"/>
</dbReference>
<dbReference type="Pfam" id="PF08545">
    <property type="entry name" value="ACP_syn_III"/>
    <property type="match status" value="1"/>
</dbReference>
<dbReference type="InterPro" id="IPR013751">
    <property type="entry name" value="ACP_syn_III_N"/>
</dbReference>
<evidence type="ECO:0000313" key="6">
    <source>
        <dbReference type="Proteomes" id="UP000186456"/>
    </source>
</evidence>
<accession>A0A1H0NW07</accession>
<feature type="domain" description="Beta-ketoacyl-[acyl-carrier-protein] synthase III N-terminal" evidence="4">
    <location>
        <begin position="102"/>
        <end position="167"/>
    </location>
</feature>
<evidence type="ECO:0000256" key="2">
    <source>
        <dbReference type="ARBA" id="ARBA00023315"/>
    </source>
</evidence>
<dbReference type="InterPro" id="IPR013747">
    <property type="entry name" value="ACP_syn_III_C"/>
</dbReference>
<protein>
    <submittedName>
        <fullName evidence="5">3-oxoacyl-[acyl-carrier-protein] synthase-3</fullName>
    </submittedName>
</protein>
<evidence type="ECO:0000256" key="1">
    <source>
        <dbReference type="ARBA" id="ARBA00022679"/>
    </source>
</evidence>
<dbReference type="PANTHER" id="PTHR34069">
    <property type="entry name" value="3-OXOACYL-[ACYL-CARRIER-PROTEIN] SYNTHASE 3"/>
    <property type="match status" value="1"/>
</dbReference>
<dbReference type="Gene3D" id="3.40.47.10">
    <property type="match status" value="1"/>
</dbReference>